<feature type="region of interest" description="Disordered" evidence="1">
    <location>
        <begin position="1"/>
        <end position="228"/>
    </location>
</feature>
<name>A0A809RI11_9BACT</name>
<feature type="compositionally biased region" description="Acidic residues" evidence="1">
    <location>
        <begin position="995"/>
        <end position="1004"/>
    </location>
</feature>
<feature type="region of interest" description="Disordered" evidence="1">
    <location>
        <begin position="995"/>
        <end position="1049"/>
    </location>
</feature>
<evidence type="ECO:0000256" key="1">
    <source>
        <dbReference type="SAM" id="MobiDB-lite"/>
    </source>
</evidence>
<dbReference type="Gene3D" id="3.20.20.80">
    <property type="entry name" value="Glycosidases"/>
    <property type="match status" value="1"/>
</dbReference>
<sequence length="1049" mass="116085">MRRKKQSDDITEAPADSSAEPASPVEASSESQSKPAPKASTRGRRRKAADEDPDAKQLAFDVEGDPPANEAAPETSDPPAAPRGSRRRKKPDVSAEATPEPNMAKDAPEPVEPQRKPRRTRSKVKDEPATVDPLEEFSVGFPTFSFRAIEPRPPRSQSPEARGSVPRKSRDRRRREHQDLEITAAAAVQPRTRQTRTSAKDRTPEATAPEPQTVVEEPKKPEPKPLIPIPADAPQIVVRDGIPSLVREGKVIPPLAFFGSPTTEERSAIVFEEIHMAGAAGVHLHFLLTELEVDRSAVSESVAIASYLISKAAEADPEAQVILRLVFVSPTGWESSYPDAVYSDQSGRLAEPSVADDEYWDEARKCLIDFIKQIRKSAVSQHLIGIHLERGEWFIADGVGYDTSRAATRKFRDWARTRYNGDEVSLRAAWFNGQASFANLEIPPFQTPKAEDVSFVRLSRKERPWVDYHLFLSDATASRVADLAYAVKEASAGYFLAGVSYGYTFEWAHPASGHLSLGKILRTPEIDFVAGPPSYRNREPGGAAPFPCPVDSFPLNGKLYISEEDYKTAISSYAESDDFNPVIKTPQALECVHWRGIGAALAHASGVCWMDLWGNGWLKTSTIWNRGTQALSKFIQRMSAPLGGPDVAVFIDERALAYLVDKESFAQLVQNVRESVLRSGLSAGFYLLSDLAHREQFPESKVYIFLNAWDMRSEHRAAIKARLQKSGKVLFWLYAAGLFDAGRESLERAREVTGIALKPQPFHSRTGTTILNRRHPLCEAFPDRGVVGGGTMVPSYFAIPEEATVLGEYSQTGLPSFVVKEFRDPSSPENNWTSVFLGEPSVSSGLIRSLGQYAGAHVWNFHNDVVHVRPPFLTIHCTGEGQRALALPANFSAYDLLKGDWSTIESATLRFNALDGSTHLFLVGLREELQALLAVSPDDALRMEDIPTRPENTTRFDLDTLDVSIVQLGEWIEGGVPEEISDEWFLKPLATEPFEEAPFEEPATEEPGKVGRRRRSRRRPMDSNGGRGKSNAPEGFDELGLGVMFRKRD</sequence>
<organism evidence="2 3">
    <name type="scientific">Candidatus Nitrosymbiomonas proteolyticus</name>
    <dbReference type="NCBI Taxonomy" id="2608984"/>
    <lineage>
        <taxon>Bacteria</taxon>
        <taxon>Bacillati</taxon>
        <taxon>Armatimonadota</taxon>
        <taxon>Armatimonadota incertae sedis</taxon>
        <taxon>Candidatus Nitrosymbiomonas</taxon>
    </lineage>
</organism>
<proteinExistence type="predicted"/>
<dbReference type="AlphaFoldDB" id="A0A809RI11"/>
<feature type="compositionally biased region" description="Low complexity" evidence="1">
    <location>
        <begin position="12"/>
        <end position="33"/>
    </location>
</feature>
<dbReference type="KEGG" id="npy:NPRO_17300"/>
<dbReference type="EMBL" id="AP021858">
    <property type="protein sequence ID" value="BBO24135.1"/>
    <property type="molecule type" value="Genomic_DNA"/>
</dbReference>
<evidence type="ECO:0000313" key="3">
    <source>
        <dbReference type="Proteomes" id="UP000662873"/>
    </source>
</evidence>
<protein>
    <recommendedName>
        <fullName evidence="4">Glycoside hydrolase family 42 N-terminal domain-containing protein</fullName>
    </recommendedName>
</protein>
<dbReference type="Proteomes" id="UP000662873">
    <property type="component" value="Chromosome"/>
</dbReference>
<evidence type="ECO:0008006" key="4">
    <source>
        <dbReference type="Google" id="ProtNLM"/>
    </source>
</evidence>
<reference evidence="2" key="1">
    <citation type="journal article" name="DNA Res.">
        <title>The physiological potential of anammox bacteria as revealed by their core genome structure.</title>
        <authorList>
            <person name="Okubo T."/>
            <person name="Toyoda A."/>
            <person name="Fukuhara K."/>
            <person name="Uchiyama I."/>
            <person name="Harigaya Y."/>
            <person name="Kuroiwa M."/>
            <person name="Suzuki T."/>
            <person name="Murakami Y."/>
            <person name="Suwa Y."/>
            <person name="Takami H."/>
        </authorList>
    </citation>
    <scope>NUCLEOTIDE SEQUENCE</scope>
    <source>
        <strain evidence="2">317325-2</strain>
    </source>
</reference>
<feature type="compositionally biased region" description="Basic residues" evidence="1">
    <location>
        <begin position="165"/>
        <end position="175"/>
    </location>
</feature>
<evidence type="ECO:0000313" key="2">
    <source>
        <dbReference type="EMBL" id="BBO24135.1"/>
    </source>
</evidence>
<feature type="compositionally biased region" description="Basic and acidic residues" evidence="1">
    <location>
        <begin position="106"/>
        <end position="115"/>
    </location>
</feature>
<accession>A0A809RI11</accession>
<gene>
    <name evidence="2" type="ORF">NPRO_17300</name>
</gene>